<name>A0ACA9QIP8_9GLOM</name>
<keyword evidence="2" id="KW-1185">Reference proteome</keyword>
<dbReference type="EMBL" id="CAJVPT010052523">
    <property type="protein sequence ID" value="CAG8749788.1"/>
    <property type="molecule type" value="Genomic_DNA"/>
</dbReference>
<feature type="non-terminal residue" evidence="1">
    <location>
        <position position="1"/>
    </location>
</feature>
<proteinExistence type="predicted"/>
<reference evidence="1" key="1">
    <citation type="submission" date="2021-06" db="EMBL/GenBank/DDBJ databases">
        <authorList>
            <person name="Kallberg Y."/>
            <person name="Tangrot J."/>
            <person name="Rosling A."/>
        </authorList>
    </citation>
    <scope>NUCLEOTIDE SEQUENCE</scope>
    <source>
        <strain evidence="1">CL356</strain>
    </source>
</reference>
<protein>
    <submittedName>
        <fullName evidence="1">10184_t:CDS:1</fullName>
    </submittedName>
</protein>
<organism evidence="1 2">
    <name type="scientific">Acaulospora colombiana</name>
    <dbReference type="NCBI Taxonomy" id="27376"/>
    <lineage>
        <taxon>Eukaryota</taxon>
        <taxon>Fungi</taxon>
        <taxon>Fungi incertae sedis</taxon>
        <taxon>Mucoromycota</taxon>
        <taxon>Glomeromycotina</taxon>
        <taxon>Glomeromycetes</taxon>
        <taxon>Diversisporales</taxon>
        <taxon>Acaulosporaceae</taxon>
        <taxon>Acaulospora</taxon>
    </lineage>
</organism>
<comment type="caution">
    <text evidence="1">The sequence shown here is derived from an EMBL/GenBank/DDBJ whole genome shotgun (WGS) entry which is preliminary data.</text>
</comment>
<evidence type="ECO:0000313" key="1">
    <source>
        <dbReference type="EMBL" id="CAG8749788.1"/>
    </source>
</evidence>
<dbReference type="Proteomes" id="UP000789525">
    <property type="component" value="Unassembled WGS sequence"/>
</dbReference>
<gene>
    <name evidence="1" type="ORF">ACOLOM_LOCUS12641</name>
</gene>
<sequence length="230" mass="24852">SVAGAIFDSNWMMRKPADYISLNNNPLSIDLRALVHIPDPQLRDAVLSAVSASVSVRHCLPNRALEMEVSDPLSVSRVARYLTPRLPPLQLSLLLRVKHHPSHYSIESSPSAPLSATSSLTDVEKGLGSGISTVDEKLNSATSTPGELPTLHLKPTSDISPISTLVPSSTASSPGEGPDSLEFEPAARKVLDEQPLKLILSPPPVPRISNEQTRTTRTDEEDPQRTHQNV</sequence>
<accession>A0ACA9QIP8</accession>
<evidence type="ECO:0000313" key="2">
    <source>
        <dbReference type="Proteomes" id="UP000789525"/>
    </source>
</evidence>